<dbReference type="EMBL" id="JZBS01000641">
    <property type="protein sequence ID" value="KKK25928.1"/>
    <property type="molecule type" value="Genomic_DNA"/>
</dbReference>
<keyword evidence="3" id="KW-1185">Reference proteome</keyword>
<dbReference type="OrthoDB" id="5308323at2759"/>
<evidence type="ECO:0008006" key="4">
    <source>
        <dbReference type="Google" id="ProtNLM"/>
    </source>
</evidence>
<comment type="caution">
    <text evidence="2">The sequence shown here is derived from an EMBL/GenBank/DDBJ whole genome shotgun (WGS) entry which is preliminary data.</text>
</comment>
<evidence type="ECO:0000313" key="2">
    <source>
        <dbReference type="EMBL" id="KKK25928.1"/>
    </source>
</evidence>
<proteinExistence type="predicted"/>
<accession>A0A0F8V2F3</accession>
<name>A0A0F8V2F3_9EURO</name>
<gene>
    <name evidence="2" type="ORF">ARAM_007150</name>
</gene>
<protein>
    <recommendedName>
        <fullName evidence="4">Ubiquitin 3 binding protein But2 C-terminal domain-containing protein</fullName>
    </recommendedName>
</protein>
<reference evidence="2 3" key="1">
    <citation type="submission" date="2015-02" db="EMBL/GenBank/DDBJ databases">
        <title>Draft Genome Sequences of Two Closely-Related Aflatoxigenic Aspergillus Species Obtained from the Cote d'Ivoire.</title>
        <authorList>
            <person name="Moore G.G."/>
            <person name="Beltz S.B."/>
            <person name="Mack B.M."/>
        </authorList>
    </citation>
    <scope>NUCLEOTIDE SEQUENCE [LARGE SCALE GENOMIC DNA]</scope>
    <source>
        <strain evidence="2 3">SRRC1468</strain>
    </source>
</reference>
<dbReference type="STRING" id="308745.A0A0F8V2F3"/>
<organism evidence="2 3">
    <name type="scientific">Aspergillus rambellii</name>
    <dbReference type="NCBI Taxonomy" id="308745"/>
    <lineage>
        <taxon>Eukaryota</taxon>
        <taxon>Fungi</taxon>
        <taxon>Dikarya</taxon>
        <taxon>Ascomycota</taxon>
        <taxon>Pezizomycotina</taxon>
        <taxon>Eurotiomycetes</taxon>
        <taxon>Eurotiomycetidae</taxon>
        <taxon>Eurotiales</taxon>
        <taxon>Aspergillaceae</taxon>
        <taxon>Aspergillus</taxon>
        <taxon>Aspergillus subgen. Nidulantes</taxon>
    </lineage>
</organism>
<sequence>MFKSLGILVSLLLSTTIAAPSLTSSARRSCSTAFPWTIDTLSAATPDTPSIGHEFTLARSGNPLNNTVISAITFFIPDNAYGCNLNIQIPILAANQIASGASSASFWSTAPWDNYNNLPTWNNPPAITTNVGSFNFPTVAVTSPYTTTISSSFCANTLSYLVELSSWQGAAGSVDFNAQNGLGFTVIYNC</sequence>
<dbReference type="Proteomes" id="UP000034291">
    <property type="component" value="Unassembled WGS sequence"/>
</dbReference>
<evidence type="ECO:0000313" key="3">
    <source>
        <dbReference type="Proteomes" id="UP000034291"/>
    </source>
</evidence>
<feature type="chain" id="PRO_5002528772" description="Ubiquitin 3 binding protein But2 C-terminal domain-containing protein" evidence="1">
    <location>
        <begin position="19"/>
        <end position="190"/>
    </location>
</feature>
<evidence type="ECO:0000256" key="1">
    <source>
        <dbReference type="SAM" id="SignalP"/>
    </source>
</evidence>
<keyword evidence="1" id="KW-0732">Signal</keyword>
<dbReference type="AlphaFoldDB" id="A0A0F8V2F3"/>
<feature type="signal peptide" evidence="1">
    <location>
        <begin position="1"/>
        <end position="18"/>
    </location>
</feature>